<dbReference type="EMBL" id="MF768985">
    <property type="protein sequence ID" value="ATU83724.1"/>
    <property type="molecule type" value="Genomic_DNA"/>
</dbReference>
<evidence type="ECO:0000313" key="3">
    <source>
        <dbReference type="Proteomes" id="UP000277283"/>
    </source>
</evidence>
<dbReference type="Proteomes" id="UP000267516">
    <property type="component" value="Segment"/>
</dbReference>
<dbReference type="Proteomes" id="UP000277283">
    <property type="component" value="Segment"/>
</dbReference>
<gene>
    <name evidence="1" type="ORF">wssv_03530</name>
</gene>
<evidence type="ECO:0000313" key="2">
    <source>
        <dbReference type="EMBL" id="ATU83724.1"/>
    </source>
</evidence>
<evidence type="ECO:0000313" key="1">
    <source>
        <dbReference type="EMBL" id="AFX59730.1"/>
    </source>
</evidence>
<protein>
    <submittedName>
        <fullName evidence="2">ORF387</fullName>
    </submittedName>
    <submittedName>
        <fullName evidence="1">Wsv353</fullName>
    </submittedName>
</protein>
<reference evidence="3" key="2">
    <citation type="submission" date="2012-08" db="EMBL/GenBank/DDBJ databases">
        <authorList>
            <person name="Choi T.-J."/>
        </authorList>
    </citation>
    <scope>NUCLEOTIDE SEQUENCE [LARGE SCALE GENOMIC DNA]</scope>
    <source>
        <strain evidence="3">K-LV1</strain>
    </source>
</reference>
<name>K7WK55_9VIRU</name>
<sequence>MLASAFLGESPLPVQLHHLLVILKHRMSGTILSTDRRKGAVAISRTLSPCIMIRYIATIASTQERDISVLRTSSVAAIHSARLRKVDLFRG</sequence>
<organism evidence="1 3">
    <name type="scientific">White spot syndrome virus</name>
    <dbReference type="NCBI Taxonomy" id="342409"/>
    <lineage>
        <taxon>Viruses</taxon>
        <taxon>Viruses incertae sedis</taxon>
        <taxon>Naldaviricetes</taxon>
        <taxon>Nimaviridae</taxon>
        <taxon>Whispovirus</taxon>
    </lineage>
</organism>
<accession>K7WK55</accession>
<proteinExistence type="predicted"/>
<reference evidence="1" key="1">
    <citation type="submission" date="2012-08" db="EMBL/GenBank/DDBJ databases">
        <title>Cassytha pubescens and C. glabella (Lauraceae) are not disjunctly distributed between Australia and the Ryukyu Archipelago of Japan - evidence from morphological and molecular data.</title>
        <authorList>
            <person name="Kokubugata G."/>
            <person name="Nakamura K."/>
            <person name="Forster P.I."/>
            <person name="Wilson G.W."/>
            <person name="Holland A.E."/>
            <person name="Hirayama Y."/>
            <person name="Yokota M."/>
        </authorList>
    </citation>
    <scope>NUCLEOTIDE SEQUENCE</scope>
    <source>
        <strain evidence="1">K-LV1</strain>
    </source>
</reference>
<dbReference type="EMBL" id="JX515788">
    <property type="protein sequence ID" value="AFX59730.1"/>
    <property type="molecule type" value="Genomic_DNA"/>
</dbReference>
<reference evidence="2" key="3">
    <citation type="journal article" date="2018" name="Aquaculture">
        <title>Complete genome sequence of a white spot syndrome virus associated with a disease incursion in Australia.</title>
        <authorList>
            <person name="Oakey J."/>
            <person name="Smith C.S."/>
        </authorList>
    </citation>
    <scope>NUCLEOTIDE SEQUENCE [LARGE SCALE GENOMIC DNA]</scope>
    <source>
        <strain evidence="2">WSSV-AU</strain>
    </source>
</reference>